<dbReference type="InParanoid" id="A0A200Q8W0"/>
<keyword evidence="4 7" id="KW-0238">DNA-binding</keyword>
<evidence type="ECO:0000256" key="5">
    <source>
        <dbReference type="ARBA" id="ARBA00023163"/>
    </source>
</evidence>
<accession>A0A200Q8W0</accession>
<reference evidence="8 9" key="1">
    <citation type="journal article" date="2017" name="Mol. Plant">
        <title>The Genome of Medicinal Plant Macleaya cordata Provides New Insights into Benzylisoquinoline Alkaloids Metabolism.</title>
        <authorList>
            <person name="Liu X."/>
            <person name="Liu Y."/>
            <person name="Huang P."/>
            <person name="Ma Y."/>
            <person name="Qing Z."/>
            <person name="Tang Q."/>
            <person name="Cao H."/>
            <person name="Cheng P."/>
            <person name="Zheng Y."/>
            <person name="Yuan Z."/>
            <person name="Zhou Y."/>
            <person name="Liu J."/>
            <person name="Tang Z."/>
            <person name="Zhuo Y."/>
            <person name="Zhang Y."/>
            <person name="Yu L."/>
            <person name="Huang J."/>
            <person name="Yang P."/>
            <person name="Peng Q."/>
            <person name="Zhang J."/>
            <person name="Jiang W."/>
            <person name="Zhang Z."/>
            <person name="Lin K."/>
            <person name="Ro D.K."/>
            <person name="Chen X."/>
            <person name="Xiong X."/>
            <person name="Shang Y."/>
            <person name="Huang S."/>
            <person name="Zeng J."/>
        </authorList>
    </citation>
    <scope>NUCLEOTIDE SEQUENCE [LARGE SCALE GENOMIC DNA]</scope>
    <source>
        <strain evidence="9">cv. BLH2017</strain>
        <tissue evidence="8">Root</tissue>
    </source>
</reference>
<dbReference type="AlphaFoldDB" id="A0A200Q8W0"/>
<organism evidence="8 9">
    <name type="scientific">Macleaya cordata</name>
    <name type="common">Five-seeded plume-poppy</name>
    <name type="synonym">Bocconia cordata</name>
    <dbReference type="NCBI Taxonomy" id="56857"/>
    <lineage>
        <taxon>Eukaryota</taxon>
        <taxon>Viridiplantae</taxon>
        <taxon>Streptophyta</taxon>
        <taxon>Embryophyta</taxon>
        <taxon>Tracheophyta</taxon>
        <taxon>Spermatophyta</taxon>
        <taxon>Magnoliopsida</taxon>
        <taxon>Ranunculales</taxon>
        <taxon>Papaveraceae</taxon>
        <taxon>Papaveroideae</taxon>
        <taxon>Macleaya</taxon>
    </lineage>
</organism>
<evidence type="ECO:0000256" key="2">
    <source>
        <dbReference type="ARBA" id="ARBA00007911"/>
    </source>
</evidence>
<evidence type="ECO:0000256" key="1">
    <source>
        <dbReference type="ARBA" id="ARBA00004123"/>
    </source>
</evidence>
<evidence type="ECO:0000313" key="9">
    <source>
        <dbReference type="Proteomes" id="UP000195402"/>
    </source>
</evidence>
<name>A0A200Q8W0_MACCD</name>
<dbReference type="PANTHER" id="PTHR31421:SF2">
    <property type="entry name" value="PROTEIN BASIC PENTACYSTEINE6"/>
    <property type="match status" value="1"/>
</dbReference>
<dbReference type="SMART" id="SM01226">
    <property type="entry name" value="GAGA_bind"/>
    <property type="match status" value="1"/>
</dbReference>
<comment type="function">
    <text evidence="7">Transcriptional regulator that specifically binds to GA-rich elements (GAGA-repeats) present in regulatory sequences of genes involved in developmental processes.</text>
</comment>
<dbReference type="GO" id="GO:0005634">
    <property type="term" value="C:nucleus"/>
    <property type="evidence" value="ECO:0007669"/>
    <property type="project" value="UniProtKB-SubCell"/>
</dbReference>
<dbReference type="GO" id="GO:0009723">
    <property type="term" value="P:response to ethylene"/>
    <property type="evidence" value="ECO:0007669"/>
    <property type="project" value="TreeGrafter"/>
</dbReference>
<dbReference type="STRING" id="56857.A0A200Q8W0"/>
<evidence type="ECO:0000313" key="8">
    <source>
        <dbReference type="EMBL" id="OVA06890.1"/>
    </source>
</evidence>
<sequence>MAEAHYNSREMQTNKAIPISVVSSEFPKSRWVRRTKEHKTISSNKRTLKPSRKVGKRGFDDLNRCFDPCRGHDQGWQSAYCTSTLSIYPLPVVPNRRHSRLGGRKMSGTTFNKLLSWLLAEGNDLSTPLDLKDHWSRHEKNSYITIK</sequence>
<keyword evidence="5 7" id="KW-0804">Transcription</keyword>
<comment type="similarity">
    <text evidence="2 7">Belongs to the BBR/BPC family.</text>
</comment>
<keyword evidence="3 7" id="KW-0805">Transcription regulation</keyword>
<proteinExistence type="inferred from homology"/>
<dbReference type="EMBL" id="MVGT01002691">
    <property type="protein sequence ID" value="OVA06890.1"/>
    <property type="molecule type" value="Genomic_DNA"/>
</dbReference>
<evidence type="ECO:0000256" key="6">
    <source>
        <dbReference type="ARBA" id="ARBA00023242"/>
    </source>
</evidence>
<evidence type="ECO:0000256" key="4">
    <source>
        <dbReference type="ARBA" id="ARBA00023125"/>
    </source>
</evidence>
<gene>
    <name evidence="8" type="ORF">BVC80_7709g4</name>
</gene>
<evidence type="ECO:0000256" key="3">
    <source>
        <dbReference type="ARBA" id="ARBA00023015"/>
    </source>
</evidence>
<dbReference type="Pfam" id="PF06217">
    <property type="entry name" value="GAGA_bind"/>
    <property type="match status" value="1"/>
</dbReference>
<dbReference type="OrthoDB" id="1903765at2759"/>
<protein>
    <recommendedName>
        <fullName evidence="7">GAGA-binding transcriptional activator</fullName>
    </recommendedName>
</protein>
<comment type="subcellular location">
    <subcellularLocation>
        <location evidence="1 7">Nucleus</location>
    </subcellularLocation>
</comment>
<dbReference type="GO" id="GO:0003700">
    <property type="term" value="F:DNA-binding transcription factor activity"/>
    <property type="evidence" value="ECO:0007669"/>
    <property type="project" value="UniProtKB-UniRule"/>
</dbReference>
<dbReference type="GO" id="GO:0043565">
    <property type="term" value="F:sequence-specific DNA binding"/>
    <property type="evidence" value="ECO:0007669"/>
    <property type="project" value="TreeGrafter"/>
</dbReference>
<dbReference type="Proteomes" id="UP000195402">
    <property type="component" value="Unassembled WGS sequence"/>
</dbReference>
<dbReference type="PANTHER" id="PTHR31421">
    <property type="entry name" value="PROTEIN BASIC PENTACYSTEINE3"/>
    <property type="match status" value="1"/>
</dbReference>
<evidence type="ECO:0000256" key="7">
    <source>
        <dbReference type="RuleBase" id="RU367160"/>
    </source>
</evidence>
<dbReference type="InterPro" id="IPR010409">
    <property type="entry name" value="GAGA-bd_tscrpt_act"/>
</dbReference>
<keyword evidence="6 7" id="KW-0539">Nucleus</keyword>
<keyword evidence="9" id="KW-1185">Reference proteome</keyword>
<comment type="caution">
    <text evidence="8">The sequence shown here is derived from an EMBL/GenBank/DDBJ whole genome shotgun (WGS) entry which is preliminary data.</text>
</comment>